<name>A0A074X282_AURPU</name>
<gene>
    <name evidence="2" type="ORF">M438DRAFT_339724</name>
</gene>
<dbReference type="GeneID" id="40746556"/>
<feature type="compositionally biased region" description="Low complexity" evidence="1">
    <location>
        <begin position="186"/>
        <end position="195"/>
    </location>
</feature>
<accession>A0A074X282</accession>
<sequence>MPDHTNLPEGDVPNSMLWPRAPASMVTKEDIILHQQEVLFKKLIALDTKAEERHQASQREQKKVNTLLGLVAAHLEIDPKSLASTKASTKSMKATRRPAAKAAVHSLRDALKDDILMVSKAYVKEHPGTLLKTLTTKVKEEGLVTKWASWVEAHLQDEHRAEFRGFDEEKKGWAYKEAAKGVFPTTTTTTTTTATGIRGKGKRAAEDAESHDVSADQDHDETGSSGPAKRSRKTRANKTSILVDDDDEEESDDRQPQTSQDGEYEGNTLVDENEDENHDENNS</sequence>
<feature type="compositionally biased region" description="Acidic residues" evidence="1">
    <location>
        <begin position="243"/>
        <end position="252"/>
    </location>
</feature>
<dbReference type="HOGENOM" id="CLU_983479_0_0_1"/>
<protein>
    <submittedName>
        <fullName evidence="2">Uncharacterized protein</fullName>
    </submittedName>
</protein>
<proteinExistence type="predicted"/>
<feature type="compositionally biased region" description="Basic and acidic residues" evidence="1">
    <location>
        <begin position="203"/>
        <end position="222"/>
    </location>
</feature>
<feature type="region of interest" description="Disordered" evidence="1">
    <location>
        <begin position="186"/>
        <end position="283"/>
    </location>
</feature>
<keyword evidence="3" id="KW-1185">Reference proteome</keyword>
<evidence type="ECO:0000313" key="2">
    <source>
        <dbReference type="EMBL" id="KEQ79518.1"/>
    </source>
</evidence>
<dbReference type="EMBL" id="KL585005">
    <property type="protein sequence ID" value="KEQ79518.1"/>
    <property type="molecule type" value="Genomic_DNA"/>
</dbReference>
<evidence type="ECO:0000313" key="3">
    <source>
        <dbReference type="Proteomes" id="UP000030706"/>
    </source>
</evidence>
<dbReference type="RefSeq" id="XP_029755705.1">
    <property type="nucleotide sequence ID" value="XM_029904250.1"/>
</dbReference>
<organism evidence="2 3">
    <name type="scientific">Aureobasidium pullulans EXF-150</name>
    <dbReference type="NCBI Taxonomy" id="1043002"/>
    <lineage>
        <taxon>Eukaryota</taxon>
        <taxon>Fungi</taxon>
        <taxon>Dikarya</taxon>
        <taxon>Ascomycota</taxon>
        <taxon>Pezizomycotina</taxon>
        <taxon>Dothideomycetes</taxon>
        <taxon>Dothideomycetidae</taxon>
        <taxon>Dothideales</taxon>
        <taxon>Saccotheciaceae</taxon>
        <taxon>Aureobasidium</taxon>
    </lineage>
</organism>
<evidence type="ECO:0000256" key="1">
    <source>
        <dbReference type="SAM" id="MobiDB-lite"/>
    </source>
</evidence>
<feature type="compositionally biased region" description="Acidic residues" evidence="1">
    <location>
        <begin position="271"/>
        <end position="283"/>
    </location>
</feature>
<dbReference type="Proteomes" id="UP000030706">
    <property type="component" value="Unassembled WGS sequence"/>
</dbReference>
<dbReference type="AlphaFoldDB" id="A0A074X282"/>
<reference evidence="2 3" key="1">
    <citation type="journal article" date="2014" name="BMC Genomics">
        <title>Genome sequencing of four Aureobasidium pullulans varieties: biotechnological potential, stress tolerance, and description of new species.</title>
        <authorList>
            <person name="Gostin Ar C."/>
            <person name="Ohm R.A."/>
            <person name="Kogej T."/>
            <person name="Sonjak S."/>
            <person name="Turk M."/>
            <person name="Zajc J."/>
            <person name="Zalar P."/>
            <person name="Grube M."/>
            <person name="Sun H."/>
            <person name="Han J."/>
            <person name="Sharma A."/>
            <person name="Chiniquy J."/>
            <person name="Ngan C.Y."/>
            <person name="Lipzen A."/>
            <person name="Barry K."/>
            <person name="Grigoriev I.V."/>
            <person name="Gunde-Cimerman N."/>
        </authorList>
    </citation>
    <scope>NUCLEOTIDE SEQUENCE [LARGE SCALE GENOMIC DNA]</scope>
    <source>
        <strain evidence="2 3">EXF-150</strain>
    </source>
</reference>